<dbReference type="Gene3D" id="3.90.1010.20">
    <property type="match status" value="1"/>
</dbReference>
<evidence type="ECO:0000313" key="4">
    <source>
        <dbReference type="EMBL" id="MFC4908148.1"/>
    </source>
</evidence>
<dbReference type="InterPro" id="IPR007329">
    <property type="entry name" value="FMN-bd"/>
</dbReference>
<keyword evidence="2" id="KW-0732">Signal</keyword>
<dbReference type="RefSeq" id="WP_378254500.1">
    <property type="nucleotide sequence ID" value="NZ_JBHSIT010000003.1"/>
</dbReference>
<gene>
    <name evidence="4" type="ORF">ACFPCY_12510</name>
</gene>
<organism evidence="4 5">
    <name type="scientific">Actinomadura gamaensis</name>
    <dbReference type="NCBI Taxonomy" id="1763541"/>
    <lineage>
        <taxon>Bacteria</taxon>
        <taxon>Bacillati</taxon>
        <taxon>Actinomycetota</taxon>
        <taxon>Actinomycetes</taxon>
        <taxon>Streptosporangiales</taxon>
        <taxon>Thermomonosporaceae</taxon>
        <taxon>Actinomadura</taxon>
    </lineage>
</organism>
<feature type="compositionally biased region" description="Low complexity" evidence="1">
    <location>
        <begin position="42"/>
        <end position="81"/>
    </location>
</feature>
<dbReference type="SMART" id="SM00900">
    <property type="entry name" value="FMN_bind"/>
    <property type="match status" value="1"/>
</dbReference>
<dbReference type="Pfam" id="PF04205">
    <property type="entry name" value="FMN_bind"/>
    <property type="match status" value="1"/>
</dbReference>
<keyword evidence="5" id="KW-1185">Reference proteome</keyword>
<proteinExistence type="predicted"/>
<sequence length="169" mass="16902">MMRRAVIATSATIAGVSLLLALKPHHSGLAAASGTTGGRTGSGESATAPPSSSESESSGSPGSSGSSGSTKKAAKPSTSGTFTGDAVDTRYGPVQVQVTLKSGKIKAVKVLQVPNENGRDRELASMAVPRLTREALAAGNAQIDTVSGATYTSEGYINSLQSALDKAHA</sequence>
<evidence type="ECO:0000313" key="5">
    <source>
        <dbReference type="Proteomes" id="UP001595872"/>
    </source>
</evidence>
<feature type="chain" id="PRO_5046831736" evidence="2">
    <location>
        <begin position="22"/>
        <end position="169"/>
    </location>
</feature>
<comment type="caution">
    <text evidence="4">The sequence shown here is derived from an EMBL/GenBank/DDBJ whole genome shotgun (WGS) entry which is preliminary data.</text>
</comment>
<feature type="domain" description="FMN-binding" evidence="3">
    <location>
        <begin position="90"/>
        <end position="167"/>
    </location>
</feature>
<dbReference type="Proteomes" id="UP001595872">
    <property type="component" value="Unassembled WGS sequence"/>
</dbReference>
<evidence type="ECO:0000256" key="2">
    <source>
        <dbReference type="SAM" id="SignalP"/>
    </source>
</evidence>
<dbReference type="EMBL" id="JBHSIT010000003">
    <property type="protein sequence ID" value="MFC4908148.1"/>
    <property type="molecule type" value="Genomic_DNA"/>
</dbReference>
<protein>
    <submittedName>
        <fullName evidence="4">FMN-binding protein</fullName>
    </submittedName>
</protein>
<accession>A0ABV9TVK2</accession>
<name>A0ABV9TVK2_9ACTN</name>
<evidence type="ECO:0000256" key="1">
    <source>
        <dbReference type="SAM" id="MobiDB-lite"/>
    </source>
</evidence>
<reference evidence="5" key="1">
    <citation type="journal article" date="2019" name="Int. J. Syst. Evol. Microbiol.">
        <title>The Global Catalogue of Microorganisms (GCM) 10K type strain sequencing project: providing services to taxonomists for standard genome sequencing and annotation.</title>
        <authorList>
            <consortium name="The Broad Institute Genomics Platform"/>
            <consortium name="The Broad Institute Genome Sequencing Center for Infectious Disease"/>
            <person name="Wu L."/>
            <person name="Ma J."/>
        </authorList>
    </citation>
    <scope>NUCLEOTIDE SEQUENCE [LARGE SCALE GENOMIC DNA]</scope>
    <source>
        <strain evidence="5">KLKA75</strain>
    </source>
</reference>
<feature type="region of interest" description="Disordered" evidence="1">
    <location>
        <begin position="30"/>
        <end position="88"/>
    </location>
</feature>
<feature type="signal peptide" evidence="2">
    <location>
        <begin position="1"/>
        <end position="21"/>
    </location>
</feature>
<evidence type="ECO:0000259" key="3">
    <source>
        <dbReference type="SMART" id="SM00900"/>
    </source>
</evidence>